<dbReference type="AlphaFoldDB" id="A0A835KAR0"/>
<evidence type="ECO:0000256" key="4">
    <source>
        <dbReference type="SAM" id="SignalP"/>
    </source>
</evidence>
<evidence type="ECO:0000256" key="2">
    <source>
        <dbReference type="ARBA" id="ARBA00022472"/>
    </source>
</evidence>
<dbReference type="GO" id="GO:0003676">
    <property type="term" value="F:nucleic acid binding"/>
    <property type="evidence" value="ECO:0007669"/>
    <property type="project" value="InterPro"/>
</dbReference>
<dbReference type="PANTHER" id="PTHR13068">
    <property type="entry name" value="CGI-12 PROTEIN-RELATED"/>
    <property type="match status" value="1"/>
</dbReference>
<dbReference type="FunFam" id="1.25.70.10:FF:000016">
    <property type="entry name" value="Mitochondrial transcription termination factor-like"/>
    <property type="match status" value="1"/>
</dbReference>
<evidence type="ECO:0000256" key="1">
    <source>
        <dbReference type="ARBA" id="ARBA00007692"/>
    </source>
</evidence>
<name>A0A835KAR0_9POAL</name>
<dbReference type="OrthoDB" id="641315at2759"/>
<dbReference type="PANTHER" id="PTHR13068:SF177">
    <property type="entry name" value="OS06G0224900 PROTEIN"/>
    <property type="match status" value="1"/>
</dbReference>
<dbReference type="Proteomes" id="UP000636709">
    <property type="component" value="Unassembled WGS sequence"/>
</dbReference>
<evidence type="ECO:0000256" key="3">
    <source>
        <dbReference type="ARBA" id="ARBA00022946"/>
    </source>
</evidence>
<dbReference type="Gramene" id="Dexi4A01G0008950.1">
    <property type="protein sequence ID" value="Dexi4A01G0008950.1:cds"/>
    <property type="gene ID" value="Dexi4A01G0008950"/>
</dbReference>
<comment type="similarity">
    <text evidence="1">Belongs to the mTERF family.</text>
</comment>
<keyword evidence="2" id="KW-0805">Transcription regulation</keyword>
<dbReference type="SMART" id="SM00733">
    <property type="entry name" value="Mterf"/>
    <property type="match status" value="4"/>
</dbReference>
<dbReference type="Pfam" id="PF02536">
    <property type="entry name" value="mTERF"/>
    <property type="match status" value="1"/>
</dbReference>
<organism evidence="5 6">
    <name type="scientific">Digitaria exilis</name>
    <dbReference type="NCBI Taxonomy" id="1010633"/>
    <lineage>
        <taxon>Eukaryota</taxon>
        <taxon>Viridiplantae</taxon>
        <taxon>Streptophyta</taxon>
        <taxon>Embryophyta</taxon>
        <taxon>Tracheophyta</taxon>
        <taxon>Spermatophyta</taxon>
        <taxon>Magnoliopsida</taxon>
        <taxon>Liliopsida</taxon>
        <taxon>Poales</taxon>
        <taxon>Poaceae</taxon>
        <taxon>PACMAD clade</taxon>
        <taxon>Panicoideae</taxon>
        <taxon>Panicodae</taxon>
        <taxon>Paniceae</taxon>
        <taxon>Anthephorinae</taxon>
        <taxon>Digitaria</taxon>
    </lineage>
</organism>
<keyword evidence="4" id="KW-0732">Signal</keyword>
<comment type="caution">
    <text evidence="5">The sequence shown here is derived from an EMBL/GenBank/DDBJ whole genome shotgun (WGS) entry which is preliminary data.</text>
</comment>
<keyword evidence="3" id="KW-0809">Transit peptide</keyword>
<keyword evidence="2" id="KW-0804">Transcription</keyword>
<accession>A0A835KAR0</accession>
<dbReference type="EMBL" id="JACEFO010001666">
    <property type="protein sequence ID" value="KAF8723514.1"/>
    <property type="molecule type" value="Genomic_DNA"/>
</dbReference>
<dbReference type="InterPro" id="IPR003690">
    <property type="entry name" value="MTERF"/>
</dbReference>
<keyword evidence="6" id="KW-1185">Reference proteome</keyword>
<evidence type="ECO:0000313" key="5">
    <source>
        <dbReference type="EMBL" id="KAF8723514.1"/>
    </source>
</evidence>
<protein>
    <submittedName>
        <fullName evidence="5">Uncharacterized protein</fullName>
    </submittedName>
</protein>
<evidence type="ECO:0000313" key="6">
    <source>
        <dbReference type="Proteomes" id="UP000636709"/>
    </source>
</evidence>
<dbReference type="GO" id="GO:0006353">
    <property type="term" value="P:DNA-templated transcription termination"/>
    <property type="evidence" value="ECO:0007669"/>
    <property type="project" value="UniProtKB-KW"/>
</dbReference>
<sequence length="374" mass="41746">MLQLRNLLSLLRSASPLAAAAPHHAPLRSLHRPLSAAAPFAVEGYLVARCGLTRAQALKASKAVSHLRSPSQPDAVVAFLSARGLSRADIAAVVAADPKILCAKVEKNLSKRVADLEELGLSRSQIARLILVSRNSIRVCSIRRNIDFLLPIYGSFDKLLQVVKMNSAILTVNPEKAFKPNLALLQQCGIAASDLSPSMSRVLTRPHKILREAVTLIDKIGVPRSSRMFHYALLSFPFQKKEKLTKKFGILEMYGWSQEDVLTAVRKMPGIVTMSDDRLRRNAEFLTRHVELEPPYIAQRPALMKYSLERRLLPRHCVLKLLKEKGLVDSELSFYFVAVMTENKFHNKFIGRHKERIPGLATIYASSFAQKALN</sequence>
<gene>
    <name evidence="5" type="ORF">HU200_021461</name>
</gene>
<dbReference type="Gene3D" id="1.25.70.10">
    <property type="entry name" value="Transcription termination factor 3, mitochondrial"/>
    <property type="match status" value="1"/>
</dbReference>
<feature type="chain" id="PRO_5032544431" evidence="4">
    <location>
        <begin position="21"/>
        <end position="374"/>
    </location>
</feature>
<feature type="signal peptide" evidence="4">
    <location>
        <begin position="1"/>
        <end position="20"/>
    </location>
</feature>
<dbReference type="FunFam" id="1.25.70.10:FF:000001">
    <property type="entry name" value="Mitochondrial transcription termination factor-like"/>
    <property type="match status" value="1"/>
</dbReference>
<reference evidence="5" key="1">
    <citation type="submission" date="2020-07" db="EMBL/GenBank/DDBJ databases">
        <title>Genome sequence and genetic diversity analysis of an under-domesticated orphan crop, white fonio (Digitaria exilis).</title>
        <authorList>
            <person name="Bennetzen J.L."/>
            <person name="Chen S."/>
            <person name="Ma X."/>
            <person name="Wang X."/>
            <person name="Yssel A.E.J."/>
            <person name="Chaluvadi S.R."/>
            <person name="Johnson M."/>
            <person name="Gangashetty P."/>
            <person name="Hamidou F."/>
            <person name="Sanogo M.D."/>
            <person name="Zwaenepoel A."/>
            <person name="Wallace J."/>
            <person name="Van De Peer Y."/>
            <person name="Van Deynze A."/>
        </authorList>
    </citation>
    <scope>NUCLEOTIDE SEQUENCE</scope>
    <source>
        <tissue evidence="5">Leaves</tissue>
    </source>
</reference>
<keyword evidence="2" id="KW-0806">Transcription termination</keyword>
<dbReference type="InterPro" id="IPR038538">
    <property type="entry name" value="MTERF_sf"/>
</dbReference>
<proteinExistence type="inferred from homology"/>